<proteinExistence type="predicted"/>
<comment type="caution">
    <text evidence="1">The sequence shown here is derived from an EMBL/GenBank/DDBJ whole genome shotgun (WGS) entry which is preliminary data.</text>
</comment>
<protein>
    <submittedName>
        <fullName evidence="1">Uncharacterized protein</fullName>
    </submittedName>
</protein>
<reference evidence="1 2" key="1">
    <citation type="journal article" date="2022" name="Genome Biol. Evol.">
        <title>The Spruce Budworm Genome: Reconstructing the Evolutionary History of Antifreeze Proteins.</title>
        <authorList>
            <person name="Beliveau C."/>
            <person name="Gagne P."/>
            <person name="Picq S."/>
            <person name="Vernygora O."/>
            <person name="Keeling C.I."/>
            <person name="Pinkney K."/>
            <person name="Doucet D."/>
            <person name="Wen F."/>
            <person name="Johnston J.S."/>
            <person name="Maaroufi H."/>
            <person name="Boyle B."/>
            <person name="Laroche J."/>
            <person name="Dewar K."/>
            <person name="Juretic N."/>
            <person name="Blackburn G."/>
            <person name="Nisole A."/>
            <person name="Brunet B."/>
            <person name="Brandao M."/>
            <person name="Lumley L."/>
            <person name="Duan J."/>
            <person name="Quan G."/>
            <person name="Lucarotti C.J."/>
            <person name="Roe A.D."/>
            <person name="Sperling F.A.H."/>
            <person name="Levesque R.C."/>
            <person name="Cusson M."/>
        </authorList>
    </citation>
    <scope>NUCLEOTIDE SEQUENCE [LARGE SCALE GENOMIC DNA]</scope>
    <source>
        <strain evidence="1">Glfc:IPQL:Cfum</strain>
    </source>
</reference>
<gene>
    <name evidence="1" type="ORF">MSG28_002290</name>
</gene>
<evidence type="ECO:0000313" key="2">
    <source>
        <dbReference type="Proteomes" id="UP001064048"/>
    </source>
</evidence>
<dbReference type="EMBL" id="CM046103">
    <property type="protein sequence ID" value="KAI8427979.1"/>
    <property type="molecule type" value="Genomic_DNA"/>
</dbReference>
<name>A0ACC0JV19_CHOFU</name>
<organism evidence="1 2">
    <name type="scientific">Choristoneura fumiferana</name>
    <name type="common">Spruce budworm moth</name>
    <name type="synonym">Archips fumiferana</name>
    <dbReference type="NCBI Taxonomy" id="7141"/>
    <lineage>
        <taxon>Eukaryota</taxon>
        <taxon>Metazoa</taxon>
        <taxon>Ecdysozoa</taxon>
        <taxon>Arthropoda</taxon>
        <taxon>Hexapoda</taxon>
        <taxon>Insecta</taxon>
        <taxon>Pterygota</taxon>
        <taxon>Neoptera</taxon>
        <taxon>Endopterygota</taxon>
        <taxon>Lepidoptera</taxon>
        <taxon>Glossata</taxon>
        <taxon>Ditrysia</taxon>
        <taxon>Tortricoidea</taxon>
        <taxon>Tortricidae</taxon>
        <taxon>Tortricinae</taxon>
        <taxon>Choristoneura</taxon>
    </lineage>
</organism>
<sequence length="699" mass="76481">MPKKSKSVRIKTSEDNISNTEANDDAIDLDDLLPKIGEFGLYQKLLLWLVCLPACLPCGFCAFNQLFMTDVPDYWCKVPELQNMSVNNRRILSIPRKIDNETFEKCTRYAVNWTTIIESGRGLEANSSWPVEPCLDGYEYNTSEVVSSIVIDFDLVCEYDVYPTLGLVALNIGGPIGVYGFGLLNDRIGRKKSFFTCLTTLLVGSISTAYAHQYWIWVLARVVVGLTIPAVYQIPFIIYAQTATLIMYLISKCFISASFLIIYPYAGELYPTELRGVGIGTSAYIGGLGLIVIPFINYLGSSNLVLPLVVMGALSVVGGLTALRLPETLNARLPQTAEEGEAFGKDWTYNDCLVCGEHRAVVDADSYENLDQLELTQAPLVEDQVPELVSRRRSSMRKLTRQSSLLETQRDVDGNIRMTSTVFISIVPFFILFFIPIDGSVEKQPLLKILLSFASGGLLGDAFLHLIPHALAASGGDGGHSHSHSHSGEGEHAPHDTTVGLGVLGGIIAFLVVEKTVRLFSGGHGHSHAVDKKKNDDKKKKANKEKKEDIKIAGYLNLAADFTHNFTDGLAIGASYIAGKNIGYITTITILLHEIPHEIGDFAILVQSGCSRRKAMMLQLLTAFGAISGTVISIYLQGYEDSVVSKLVLPFTAGGFIYIATVSVIPELLEGANKFSQSIKEIIALLAGVYMMVLIAQYE</sequence>
<evidence type="ECO:0000313" key="1">
    <source>
        <dbReference type="EMBL" id="KAI8427979.1"/>
    </source>
</evidence>
<dbReference type="Proteomes" id="UP001064048">
    <property type="component" value="Chromosome 3"/>
</dbReference>
<accession>A0ACC0JV19</accession>
<keyword evidence="2" id="KW-1185">Reference proteome</keyword>